<dbReference type="InterPro" id="IPR004358">
    <property type="entry name" value="Sig_transdc_His_kin-like_C"/>
</dbReference>
<name>A0ABR8CAG1_9CYAN</name>
<feature type="domain" description="Response regulatory" evidence="14">
    <location>
        <begin position="618"/>
        <end position="734"/>
    </location>
</feature>
<dbReference type="SUPFAM" id="SSF55874">
    <property type="entry name" value="ATPase domain of HSP90 chaperone/DNA topoisomerase II/histidine kinase"/>
    <property type="match status" value="1"/>
</dbReference>
<dbReference type="PROSITE" id="PS50110">
    <property type="entry name" value="RESPONSE_REGULATORY"/>
    <property type="match status" value="1"/>
</dbReference>
<protein>
    <recommendedName>
        <fullName evidence="3">histidine kinase</fullName>
        <ecNumber evidence="3">2.7.13.3</ecNumber>
    </recommendedName>
</protein>
<organism evidence="15 16">
    <name type="scientific">Phormidium tenue FACHB-1050</name>
    <dbReference type="NCBI Taxonomy" id="2692857"/>
    <lineage>
        <taxon>Bacteria</taxon>
        <taxon>Bacillati</taxon>
        <taxon>Cyanobacteriota</taxon>
        <taxon>Cyanophyceae</taxon>
        <taxon>Oscillatoriophycideae</taxon>
        <taxon>Oscillatoriales</taxon>
        <taxon>Oscillatoriaceae</taxon>
        <taxon>Phormidium</taxon>
    </lineage>
</organism>
<dbReference type="InterPro" id="IPR005467">
    <property type="entry name" value="His_kinase_dom"/>
</dbReference>
<dbReference type="RefSeq" id="WP_190578364.1">
    <property type="nucleotide sequence ID" value="NZ_CAWPQU010000008.1"/>
</dbReference>
<dbReference type="CDD" id="cd00082">
    <property type="entry name" value="HisKA"/>
    <property type="match status" value="1"/>
</dbReference>
<comment type="catalytic activity">
    <reaction evidence="1">
        <text>ATP + protein L-histidine = ADP + protein N-phospho-L-histidine.</text>
        <dbReference type="EC" id="2.7.13.3"/>
    </reaction>
</comment>
<evidence type="ECO:0000256" key="4">
    <source>
        <dbReference type="ARBA" id="ARBA00022475"/>
    </source>
</evidence>
<keyword evidence="7" id="KW-0418">Kinase</keyword>
<dbReference type="SMART" id="SM00387">
    <property type="entry name" value="HATPase_c"/>
    <property type="match status" value="1"/>
</dbReference>
<evidence type="ECO:0000256" key="2">
    <source>
        <dbReference type="ARBA" id="ARBA00004651"/>
    </source>
</evidence>
<dbReference type="SMART" id="SM00448">
    <property type="entry name" value="REC"/>
    <property type="match status" value="1"/>
</dbReference>
<dbReference type="Gene3D" id="1.10.287.130">
    <property type="match status" value="1"/>
</dbReference>
<evidence type="ECO:0000256" key="5">
    <source>
        <dbReference type="ARBA" id="ARBA00022553"/>
    </source>
</evidence>
<proteinExistence type="predicted"/>
<evidence type="ECO:0000313" key="15">
    <source>
        <dbReference type="EMBL" id="MBD2317524.1"/>
    </source>
</evidence>
<dbReference type="Pfam" id="PF00512">
    <property type="entry name" value="HisKA"/>
    <property type="match status" value="1"/>
</dbReference>
<evidence type="ECO:0000259" key="13">
    <source>
        <dbReference type="PROSITE" id="PS50109"/>
    </source>
</evidence>
<keyword evidence="5 11" id="KW-0597">Phosphoprotein</keyword>
<dbReference type="EC" id="2.7.13.3" evidence="3"/>
<keyword evidence="16" id="KW-1185">Reference proteome</keyword>
<dbReference type="Pfam" id="PF02518">
    <property type="entry name" value="HATPase_c"/>
    <property type="match status" value="1"/>
</dbReference>
<dbReference type="InterPro" id="IPR007895">
    <property type="entry name" value="MASE1"/>
</dbReference>
<sequence length="829" mass="92819">MESNKFSTQKTNSSPWDLSKLGIEVHNPRWWVESACIIVAYFISSWFAANTIFSTLGPSPVWPGSGLNAGLLIFFGRSRWLGMFCGILLYNLHRNWWKVLIPASGAAIGSTIGTLITVSLILKLTHTTYPFLKVRHVVSFVLCSIFSGTILQTITGVGIYALTRRYEGANFFTNFLLPWWIGDSVGVLIFASLALTWLKPNQKEESNPYLSWEVVVAFISIIVVSYFSFYEAQPLEYLLLPPLIWSAFRFGHRLTTLFVMFISMTASIATANKFGIFYKAITTGDSLLLLQIFMGVISIMTLAILAIVDENKQANLSLQRANIDLEKRVLDRTIDLQQSEAQALELAAKAESANQAKSTFIANMSHELRSPLNAVLGFSQLMMRANNLAKEHYENASIINRSGDYLLTLINNILDLSKIEAGKTTLYLQSFDLDHLLEDIEDMLQLRVANAGLDLIFERDPQVPRYICTDEVKLRQVLLNLIGNAIKFTKEGLVVVTLTNAATNTVENTVDTVSDKCILNFSIRDTGVGIAEEELPQLFASFSQAQAGREKQEGTGLGLAISRRFVQLMGGDISVTSELGKGTTFQFQIQAQISTPLISDPSQKRRTLALAPDQPNYRILVVDDKPINSQLLVKMLSPMGFEVQEASNGLEAIAIWDQWEPHLIWMDMRMPIMDGYEATKHIKSTVKGNATAVIALTASVLEEEKAIVLSAGCDDFVRKPFREQTIFDTLAKHLGVKYTYENIQLHEHDSNFFSEISLTSENLKIMPDSWIMQLYRSALEADKNIVINLIGEIPDTENFLIRSLTKLASNFQFEKLIDLTEPLLSTYIE</sequence>
<dbReference type="CDD" id="cd16922">
    <property type="entry name" value="HATPase_EvgS-ArcB-TorS-like"/>
    <property type="match status" value="1"/>
</dbReference>
<feature type="modified residue" description="4-aspartylphosphate" evidence="11">
    <location>
        <position position="667"/>
    </location>
</feature>
<accession>A0ABR8CAG1</accession>
<evidence type="ECO:0000259" key="14">
    <source>
        <dbReference type="PROSITE" id="PS50110"/>
    </source>
</evidence>
<comment type="subcellular location">
    <subcellularLocation>
        <location evidence="2">Cell membrane</location>
        <topology evidence="2">Multi-pass membrane protein</topology>
    </subcellularLocation>
</comment>
<dbReference type="InterPro" id="IPR036097">
    <property type="entry name" value="HisK_dim/P_sf"/>
</dbReference>
<keyword evidence="4" id="KW-1003">Cell membrane</keyword>
<feature type="domain" description="Histidine kinase" evidence="13">
    <location>
        <begin position="363"/>
        <end position="593"/>
    </location>
</feature>
<evidence type="ECO:0000256" key="6">
    <source>
        <dbReference type="ARBA" id="ARBA00022692"/>
    </source>
</evidence>
<evidence type="ECO:0000256" key="11">
    <source>
        <dbReference type="PROSITE-ProRule" id="PRU00169"/>
    </source>
</evidence>
<dbReference type="EMBL" id="JACJQY010000016">
    <property type="protein sequence ID" value="MBD2317524.1"/>
    <property type="molecule type" value="Genomic_DNA"/>
</dbReference>
<dbReference type="Pfam" id="PF00072">
    <property type="entry name" value="Response_reg"/>
    <property type="match status" value="1"/>
</dbReference>
<keyword evidence="10 12" id="KW-0472">Membrane</keyword>
<feature type="transmembrane region" description="Helical" evidence="12">
    <location>
        <begin position="30"/>
        <end position="49"/>
    </location>
</feature>
<dbReference type="InterPro" id="IPR001789">
    <property type="entry name" value="Sig_transdc_resp-reg_receiver"/>
</dbReference>
<evidence type="ECO:0000256" key="8">
    <source>
        <dbReference type="ARBA" id="ARBA00022989"/>
    </source>
</evidence>
<evidence type="ECO:0000256" key="9">
    <source>
        <dbReference type="ARBA" id="ARBA00023012"/>
    </source>
</evidence>
<feature type="transmembrane region" description="Helical" evidence="12">
    <location>
        <begin position="99"/>
        <end position="122"/>
    </location>
</feature>
<feature type="transmembrane region" description="Helical" evidence="12">
    <location>
        <begin position="288"/>
        <end position="308"/>
    </location>
</feature>
<dbReference type="SUPFAM" id="SSF47384">
    <property type="entry name" value="Homodimeric domain of signal transducing histidine kinase"/>
    <property type="match status" value="1"/>
</dbReference>
<dbReference type="SMART" id="SM00388">
    <property type="entry name" value="HisKA"/>
    <property type="match status" value="1"/>
</dbReference>
<feature type="transmembrane region" description="Helical" evidence="12">
    <location>
        <begin position="209"/>
        <end position="229"/>
    </location>
</feature>
<keyword evidence="6 12" id="KW-0812">Transmembrane</keyword>
<feature type="transmembrane region" description="Helical" evidence="12">
    <location>
        <begin position="175"/>
        <end position="197"/>
    </location>
</feature>
<evidence type="ECO:0000256" key="10">
    <source>
        <dbReference type="ARBA" id="ARBA00023136"/>
    </source>
</evidence>
<evidence type="ECO:0000313" key="16">
    <source>
        <dbReference type="Proteomes" id="UP000618445"/>
    </source>
</evidence>
<dbReference type="Proteomes" id="UP000618445">
    <property type="component" value="Unassembled WGS sequence"/>
</dbReference>
<dbReference type="Gene3D" id="3.30.565.10">
    <property type="entry name" value="Histidine kinase-like ATPase, C-terminal domain"/>
    <property type="match status" value="1"/>
</dbReference>
<dbReference type="InterPro" id="IPR036890">
    <property type="entry name" value="HATPase_C_sf"/>
</dbReference>
<dbReference type="PANTHER" id="PTHR45339">
    <property type="entry name" value="HYBRID SIGNAL TRANSDUCTION HISTIDINE KINASE J"/>
    <property type="match status" value="1"/>
</dbReference>
<reference evidence="15 16" key="1">
    <citation type="journal article" date="2020" name="ISME J.">
        <title>Comparative genomics reveals insights into cyanobacterial evolution and habitat adaptation.</title>
        <authorList>
            <person name="Chen M.Y."/>
            <person name="Teng W.K."/>
            <person name="Zhao L."/>
            <person name="Hu C.X."/>
            <person name="Zhou Y.K."/>
            <person name="Han B.P."/>
            <person name="Song L.R."/>
            <person name="Shu W.S."/>
        </authorList>
    </citation>
    <scope>NUCLEOTIDE SEQUENCE [LARGE SCALE GENOMIC DNA]</scope>
    <source>
        <strain evidence="15 16">FACHB-1050</strain>
    </source>
</reference>
<evidence type="ECO:0000256" key="12">
    <source>
        <dbReference type="SAM" id="Phobius"/>
    </source>
</evidence>
<dbReference type="CDD" id="cd17546">
    <property type="entry name" value="REC_hyHK_CKI1_RcsC-like"/>
    <property type="match status" value="1"/>
</dbReference>
<dbReference type="PANTHER" id="PTHR45339:SF1">
    <property type="entry name" value="HYBRID SIGNAL TRANSDUCTION HISTIDINE KINASE J"/>
    <property type="match status" value="1"/>
</dbReference>
<evidence type="ECO:0000256" key="7">
    <source>
        <dbReference type="ARBA" id="ARBA00022777"/>
    </source>
</evidence>
<dbReference type="PROSITE" id="PS50109">
    <property type="entry name" value="HIS_KIN"/>
    <property type="match status" value="1"/>
</dbReference>
<dbReference type="SUPFAM" id="SSF52172">
    <property type="entry name" value="CheY-like"/>
    <property type="match status" value="1"/>
</dbReference>
<dbReference type="PRINTS" id="PR00344">
    <property type="entry name" value="BCTRLSENSOR"/>
</dbReference>
<keyword evidence="7" id="KW-0808">Transferase</keyword>
<dbReference type="InterPro" id="IPR003661">
    <property type="entry name" value="HisK_dim/P_dom"/>
</dbReference>
<feature type="transmembrane region" description="Helical" evidence="12">
    <location>
        <begin position="137"/>
        <end position="163"/>
    </location>
</feature>
<dbReference type="Gene3D" id="3.40.50.2300">
    <property type="match status" value="1"/>
</dbReference>
<dbReference type="InterPro" id="IPR003594">
    <property type="entry name" value="HATPase_dom"/>
</dbReference>
<dbReference type="Pfam" id="PF05231">
    <property type="entry name" value="MASE1"/>
    <property type="match status" value="1"/>
</dbReference>
<feature type="transmembrane region" description="Helical" evidence="12">
    <location>
        <begin position="250"/>
        <end position="268"/>
    </location>
</feature>
<keyword evidence="8 12" id="KW-1133">Transmembrane helix</keyword>
<dbReference type="InterPro" id="IPR011006">
    <property type="entry name" value="CheY-like_superfamily"/>
</dbReference>
<evidence type="ECO:0000256" key="1">
    <source>
        <dbReference type="ARBA" id="ARBA00000085"/>
    </source>
</evidence>
<evidence type="ECO:0000256" key="3">
    <source>
        <dbReference type="ARBA" id="ARBA00012438"/>
    </source>
</evidence>
<comment type="caution">
    <text evidence="15">The sequence shown here is derived from an EMBL/GenBank/DDBJ whole genome shotgun (WGS) entry which is preliminary data.</text>
</comment>
<keyword evidence="9" id="KW-0902">Two-component regulatory system</keyword>
<gene>
    <name evidence="15" type="ORF">H6G05_11790</name>
</gene>